<protein>
    <recommendedName>
        <fullName evidence="3">Knr4/Smi1-like domain-containing protein</fullName>
    </recommendedName>
</protein>
<gene>
    <name evidence="1" type="ORF">TrLO_g12910</name>
</gene>
<dbReference type="EMBL" id="BRXW01000250">
    <property type="protein sequence ID" value="GMI16365.1"/>
    <property type="molecule type" value="Genomic_DNA"/>
</dbReference>
<dbReference type="SUPFAM" id="SSF160631">
    <property type="entry name" value="SMI1/KNR4-like"/>
    <property type="match status" value="1"/>
</dbReference>
<dbReference type="AlphaFoldDB" id="A0A9W7FQK8"/>
<reference evidence="2" key="1">
    <citation type="journal article" date="2023" name="Commun. Biol.">
        <title>Genome analysis of Parmales, the sister group of diatoms, reveals the evolutionary specialization of diatoms from phago-mixotrophs to photoautotrophs.</title>
        <authorList>
            <person name="Ban H."/>
            <person name="Sato S."/>
            <person name="Yoshikawa S."/>
            <person name="Yamada K."/>
            <person name="Nakamura Y."/>
            <person name="Ichinomiya M."/>
            <person name="Sato N."/>
            <person name="Blanc-Mathieu R."/>
            <person name="Endo H."/>
            <person name="Kuwata A."/>
            <person name="Ogata H."/>
        </authorList>
    </citation>
    <scope>NUCLEOTIDE SEQUENCE [LARGE SCALE GENOMIC DNA]</scope>
    <source>
        <strain evidence="2">NIES 3700</strain>
    </source>
</reference>
<keyword evidence="2" id="KW-1185">Reference proteome</keyword>
<name>A0A9W7FQK8_9STRA</name>
<comment type="caution">
    <text evidence="1">The sequence shown here is derived from an EMBL/GenBank/DDBJ whole genome shotgun (WGS) entry which is preliminary data.</text>
</comment>
<evidence type="ECO:0000313" key="2">
    <source>
        <dbReference type="Proteomes" id="UP001165122"/>
    </source>
</evidence>
<sequence length="175" mass="19094">MVVTVAENGNKRVGGMTSAESQQCISDIIAWFSRSSDLEIVEGSEEALQPLMKSLEGEIPESLTYMITQCSNSIWYGDKKGLTADAIMDFVLDGKFGVGNLPVAGDEDEEWFIVLETETGEVKEWEEDSGLGDTLAGSFNDYIEEYRNALLAGKFEYVEDCGCMEKAGSGGGNRK</sequence>
<evidence type="ECO:0000313" key="1">
    <source>
        <dbReference type="EMBL" id="GMI16365.1"/>
    </source>
</evidence>
<dbReference type="InterPro" id="IPR037883">
    <property type="entry name" value="Knr4/Smi1-like_sf"/>
</dbReference>
<dbReference type="OrthoDB" id="58077at2759"/>
<accession>A0A9W7FQK8</accession>
<dbReference type="Proteomes" id="UP001165122">
    <property type="component" value="Unassembled WGS sequence"/>
</dbReference>
<organism evidence="1 2">
    <name type="scientific">Triparma laevis f. longispina</name>
    <dbReference type="NCBI Taxonomy" id="1714387"/>
    <lineage>
        <taxon>Eukaryota</taxon>
        <taxon>Sar</taxon>
        <taxon>Stramenopiles</taxon>
        <taxon>Ochrophyta</taxon>
        <taxon>Bolidophyceae</taxon>
        <taxon>Parmales</taxon>
        <taxon>Triparmaceae</taxon>
        <taxon>Triparma</taxon>
    </lineage>
</organism>
<proteinExistence type="predicted"/>
<evidence type="ECO:0008006" key="3">
    <source>
        <dbReference type="Google" id="ProtNLM"/>
    </source>
</evidence>